<dbReference type="Gene3D" id="2.115.10.20">
    <property type="entry name" value="Glycosyl hydrolase domain, family 43"/>
    <property type="match status" value="1"/>
</dbReference>
<sequence>MSSARPGIHLTADRGWVNDPLSPTWDGERYHLWFQYVPDRTTWAPTCHWGHAVSDDLLHWEEREVALAPGDGDGGVWSGSVVARPAGGHRAFYTSVDVDDQPLGRVRVADADTLDGPWGKGAVVVTAPEGLGVTSFRDPFVFADGDRWRMYVGAALSDAGEPGSAAALAFSSPDLDTWTFDGVAASRPTTETEPVWTGALWECPQRQRAGRADGAVGSDGAVEVLVTSVWDRDVLHHVAAATGVADGPRFEAAAWQRLTHGDSYYAPATFHDADGALCIVFWMRGLLDEQACRAGALSVPHRLDLVDGRLVVRLHPAVAAATWTERGDANALVLDPVDATALADGVSLGADGRVRLTLSHRDGILTVQHDDTAVTLATPAEGVQVLVDGPCVEVLTPGGAVGVVLDDLGRWDEVTGPSAVGAGWVGRPVSEAAPGVG</sequence>
<dbReference type="EMBL" id="RBXT01000001">
    <property type="protein sequence ID" value="RKT79537.1"/>
    <property type="molecule type" value="Genomic_DNA"/>
</dbReference>
<accession>A0A495XZ10</accession>
<dbReference type="CDD" id="cd08996">
    <property type="entry name" value="GH32_FFase"/>
    <property type="match status" value="1"/>
</dbReference>
<protein>
    <recommendedName>
        <fullName evidence="2">beta-fructofuranosidase</fullName>
        <ecNumber evidence="2">3.2.1.26</ecNumber>
    </recommendedName>
</protein>
<reference evidence="6 7" key="1">
    <citation type="submission" date="2018-10" db="EMBL/GenBank/DDBJ databases">
        <title>Sequencing the genomes of 1000 actinobacteria strains.</title>
        <authorList>
            <person name="Klenk H.-P."/>
        </authorList>
    </citation>
    <scope>NUCLEOTIDE SEQUENCE [LARGE SCALE GENOMIC DNA]</scope>
    <source>
        <strain evidence="6 7">DSM 44267</strain>
    </source>
</reference>
<evidence type="ECO:0000256" key="1">
    <source>
        <dbReference type="ARBA" id="ARBA00009902"/>
    </source>
</evidence>
<dbReference type="EC" id="3.2.1.26" evidence="2"/>
<keyword evidence="3" id="KW-0378">Hydrolase</keyword>
<dbReference type="InterPro" id="IPR051214">
    <property type="entry name" value="GH32_Enzymes"/>
</dbReference>
<evidence type="ECO:0000256" key="3">
    <source>
        <dbReference type="ARBA" id="ARBA00022801"/>
    </source>
</evidence>
<evidence type="ECO:0000259" key="5">
    <source>
        <dbReference type="Pfam" id="PF00251"/>
    </source>
</evidence>
<dbReference type="OrthoDB" id="9776657at2"/>
<dbReference type="InterPro" id="IPR023296">
    <property type="entry name" value="Glyco_hydro_beta-prop_sf"/>
</dbReference>
<dbReference type="PANTHER" id="PTHR43101">
    <property type="entry name" value="BETA-FRUCTOSIDASE"/>
    <property type="match status" value="1"/>
</dbReference>
<comment type="similarity">
    <text evidence="1">Belongs to the glycosyl hydrolase 32 family.</text>
</comment>
<feature type="domain" description="Glycosyl hydrolase family 32 N-terminal" evidence="5">
    <location>
        <begin position="9"/>
        <end position="311"/>
    </location>
</feature>
<proteinExistence type="inferred from homology"/>
<dbReference type="Proteomes" id="UP000278440">
    <property type="component" value="Unassembled WGS sequence"/>
</dbReference>
<keyword evidence="4" id="KW-0326">Glycosidase</keyword>
<dbReference type="SMART" id="SM00640">
    <property type="entry name" value="Glyco_32"/>
    <property type="match status" value="1"/>
</dbReference>
<dbReference type="PANTHER" id="PTHR43101:SF1">
    <property type="entry name" value="BETA-FRUCTOSIDASE"/>
    <property type="match status" value="1"/>
</dbReference>
<dbReference type="SUPFAM" id="SSF75005">
    <property type="entry name" value="Arabinanase/levansucrase/invertase"/>
    <property type="match status" value="1"/>
</dbReference>
<dbReference type="InterPro" id="IPR001362">
    <property type="entry name" value="Glyco_hydro_32"/>
</dbReference>
<dbReference type="RefSeq" id="WP_121034425.1">
    <property type="nucleotide sequence ID" value="NZ_RBXT01000001.1"/>
</dbReference>
<keyword evidence="7" id="KW-1185">Reference proteome</keyword>
<dbReference type="AlphaFoldDB" id="A0A495XZ10"/>
<evidence type="ECO:0000256" key="4">
    <source>
        <dbReference type="ARBA" id="ARBA00023295"/>
    </source>
</evidence>
<comment type="caution">
    <text evidence="6">The sequence shown here is derived from an EMBL/GenBank/DDBJ whole genome shotgun (WGS) entry which is preliminary data.</text>
</comment>
<evidence type="ECO:0000256" key="2">
    <source>
        <dbReference type="ARBA" id="ARBA00012758"/>
    </source>
</evidence>
<organism evidence="6 7">
    <name type="scientific">Terracoccus luteus</name>
    <dbReference type="NCBI Taxonomy" id="53356"/>
    <lineage>
        <taxon>Bacteria</taxon>
        <taxon>Bacillati</taxon>
        <taxon>Actinomycetota</taxon>
        <taxon>Actinomycetes</taxon>
        <taxon>Micrococcales</taxon>
        <taxon>Intrasporangiaceae</taxon>
        <taxon>Terracoccus</taxon>
    </lineage>
</organism>
<dbReference type="GO" id="GO:0005975">
    <property type="term" value="P:carbohydrate metabolic process"/>
    <property type="evidence" value="ECO:0007669"/>
    <property type="project" value="InterPro"/>
</dbReference>
<dbReference type="InterPro" id="IPR013148">
    <property type="entry name" value="Glyco_hydro_32_N"/>
</dbReference>
<name>A0A495XZ10_9MICO</name>
<dbReference type="Pfam" id="PF00251">
    <property type="entry name" value="Glyco_hydro_32N"/>
    <property type="match status" value="1"/>
</dbReference>
<evidence type="ECO:0000313" key="6">
    <source>
        <dbReference type="EMBL" id="RKT79537.1"/>
    </source>
</evidence>
<gene>
    <name evidence="6" type="ORF">DFJ68_3010</name>
</gene>
<dbReference type="GO" id="GO:0004564">
    <property type="term" value="F:beta-fructofuranosidase activity"/>
    <property type="evidence" value="ECO:0007669"/>
    <property type="project" value="UniProtKB-EC"/>
</dbReference>
<evidence type="ECO:0000313" key="7">
    <source>
        <dbReference type="Proteomes" id="UP000278440"/>
    </source>
</evidence>